<dbReference type="Proteomes" id="UP000194464">
    <property type="component" value="Unassembled WGS sequence"/>
</dbReference>
<protein>
    <recommendedName>
        <fullName evidence="3">Transcriptional regulator</fullName>
    </recommendedName>
</protein>
<gene>
    <name evidence="1" type="ORF">SAMN06295909_3222</name>
</gene>
<evidence type="ECO:0000313" key="2">
    <source>
        <dbReference type="Proteomes" id="UP000194464"/>
    </source>
</evidence>
<keyword evidence="2" id="KW-1185">Reference proteome</keyword>
<organism evidence="1 2">
    <name type="scientific">Plantibacter elymi</name>
    <name type="common">nom. nud.</name>
    <dbReference type="NCBI Taxonomy" id="199708"/>
    <lineage>
        <taxon>Bacteria</taxon>
        <taxon>Bacillati</taxon>
        <taxon>Actinomycetota</taxon>
        <taxon>Actinomycetes</taxon>
        <taxon>Micrococcales</taxon>
        <taxon>Microbacteriaceae</taxon>
        <taxon>Plantibacter</taxon>
    </lineage>
</organism>
<evidence type="ECO:0000313" key="1">
    <source>
        <dbReference type="EMBL" id="SMQ73245.1"/>
    </source>
</evidence>
<name>A0ABY1RFZ8_9MICO</name>
<evidence type="ECO:0008006" key="3">
    <source>
        <dbReference type="Google" id="ProtNLM"/>
    </source>
</evidence>
<proteinExistence type="predicted"/>
<comment type="caution">
    <text evidence="1">The sequence shown here is derived from an EMBL/GenBank/DDBJ whole genome shotgun (WGS) entry which is preliminary data.</text>
</comment>
<sequence length="258" mass="28093">MDPRQTGVGVTRPLITIAGRMGSWEEPPWPVACDLARALPAGSWTLIGGLMVKLHAELASLPPSRSTVDVDSALHLETNRVTFGQVAGTLEGSGYVLDPTTRFAYRFTRGSDRVDVMCADRFAIWRSPKFNGRPLFGVPGGTRALQQTMDVDLETSTGSVRISLPSLRGALVLKGAAFLEDSRERDRHAEDGVMLLACLSDVTEVLVGLSQRSRRRIRALLNALDGRESPWVAHDPVVQSLARESWEDLASKLGLPAH</sequence>
<reference evidence="1 2" key="1">
    <citation type="submission" date="2017-04" db="EMBL/GenBank/DDBJ databases">
        <authorList>
            <person name="Varghese N."/>
            <person name="Submissions S."/>
        </authorList>
    </citation>
    <scope>NUCLEOTIDE SEQUENCE [LARGE SCALE GENOMIC DNA]</scope>
    <source>
        <strain evidence="1 2">VKM Ac-1784</strain>
    </source>
</reference>
<dbReference type="EMBL" id="FXWJ01000005">
    <property type="protein sequence ID" value="SMQ73245.1"/>
    <property type="molecule type" value="Genomic_DNA"/>
</dbReference>
<accession>A0ABY1RFZ8</accession>